<sequence length="94" mass="9919">MAEMQVHLPVPEGVEGQEQCVVSFNLTTPREGHWDAYCSDIVVLLNSVTFDEPDPTLPEANLQPTSPSSPASSPSESSPGETHADGKAPATPFG</sequence>
<dbReference type="OrthoDB" id="4309173at2"/>
<proteinExistence type="predicted"/>
<evidence type="ECO:0000313" key="2">
    <source>
        <dbReference type="EMBL" id="GCD35597.1"/>
    </source>
</evidence>
<dbReference type="EMBL" id="BHZC01000001">
    <property type="protein sequence ID" value="GCD35597.1"/>
    <property type="molecule type" value="Genomic_DNA"/>
</dbReference>
<organism evidence="2 3">
    <name type="scientific">Streptomyces chrestomyceticus JCM 4735</name>
    <dbReference type="NCBI Taxonomy" id="1306181"/>
    <lineage>
        <taxon>Bacteria</taxon>
        <taxon>Bacillati</taxon>
        <taxon>Actinomycetota</taxon>
        <taxon>Actinomycetes</taxon>
        <taxon>Kitasatosporales</taxon>
        <taxon>Streptomycetaceae</taxon>
        <taxon>Streptomyces</taxon>
    </lineage>
</organism>
<dbReference type="Proteomes" id="UP000287830">
    <property type="component" value="Unassembled WGS sequence"/>
</dbReference>
<feature type="region of interest" description="Disordered" evidence="1">
    <location>
        <begin position="50"/>
        <end position="94"/>
    </location>
</feature>
<dbReference type="AlphaFoldDB" id="A0A7U9KVL6"/>
<name>A0A7U9KVL6_9ACTN</name>
<feature type="compositionally biased region" description="Low complexity" evidence="1">
    <location>
        <begin position="64"/>
        <end position="79"/>
    </location>
</feature>
<protein>
    <submittedName>
        <fullName evidence="2">Uncharacterized protein</fullName>
    </submittedName>
</protein>
<reference evidence="2 3" key="1">
    <citation type="submission" date="2018-11" db="EMBL/GenBank/DDBJ databases">
        <title>Whole genome sequence of Streptomyces chrestomyceticus NBRC 13444(T).</title>
        <authorList>
            <person name="Komaki H."/>
            <person name="Tamura T."/>
        </authorList>
    </citation>
    <scope>NUCLEOTIDE SEQUENCE [LARGE SCALE GENOMIC DNA]</scope>
    <source>
        <strain evidence="2 3">NBRC 13444</strain>
    </source>
</reference>
<evidence type="ECO:0000256" key="1">
    <source>
        <dbReference type="SAM" id="MobiDB-lite"/>
    </source>
</evidence>
<evidence type="ECO:0000313" key="3">
    <source>
        <dbReference type="Proteomes" id="UP000287830"/>
    </source>
</evidence>
<dbReference type="GeneID" id="95622261"/>
<dbReference type="RefSeq" id="WP_125045482.1">
    <property type="nucleotide sequence ID" value="NZ_BHZC01000001.1"/>
</dbReference>
<comment type="caution">
    <text evidence="2">The sequence shown here is derived from an EMBL/GenBank/DDBJ whole genome shotgun (WGS) entry which is preliminary data.</text>
</comment>
<accession>A0A7U9KVL6</accession>
<gene>
    <name evidence="2" type="ORF">OEIGOIKO_03343</name>
</gene>